<dbReference type="EMBL" id="SMOG01000001">
    <property type="protein sequence ID" value="TDF74652.1"/>
    <property type="molecule type" value="Genomic_DNA"/>
</dbReference>
<keyword evidence="2" id="KW-1185">Reference proteome</keyword>
<dbReference type="Proteomes" id="UP000294588">
    <property type="component" value="Unassembled WGS sequence"/>
</dbReference>
<keyword evidence="1" id="KW-0547">Nucleotide-binding</keyword>
<gene>
    <name evidence="1" type="ORF">E0946_00795</name>
</gene>
<reference evidence="1" key="1">
    <citation type="submission" date="2019-03" db="EMBL/GenBank/DDBJ databases">
        <title>Candidatus Syntrophosphaera thermopropionivorans: a novel player in syntrophic propionate oxidation during anaerobic digestion.</title>
        <authorList>
            <person name="Dyksma S."/>
        </authorList>
    </citation>
    <scope>NUCLEOTIDE SEQUENCE</scope>
    <source>
        <strain evidence="1">W5</strain>
    </source>
</reference>
<comment type="caution">
    <text evidence="1">The sequence shown here is derived from an EMBL/GenBank/DDBJ whole genome shotgun (WGS) entry which is preliminary data.</text>
</comment>
<evidence type="ECO:0000313" key="2">
    <source>
        <dbReference type="Proteomes" id="UP000294588"/>
    </source>
</evidence>
<keyword evidence="1" id="KW-0347">Helicase</keyword>
<evidence type="ECO:0000313" key="1">
    <source>
        <dbReference type="EMBL" id="TDF74652.1"/>
    </source>
</evidence>
<proteinExistence type="predicted"/>
<protein>
    <submittedName>
        <fullName evidence="1">RecQ family ATP-dependent DNA helicase</fullName>
        <ecNumber evidence="1">3.6.4.12</ecNumber>
    </submittedName>
</protein>
<keyword evidence="1" id="KW-0378">Hydrolase</keyword>
<dbReference type="EC" id="3.6.4.12" evidence="1"/>
<name>A0AC61QKZ8_9BACT</name>
<organism evidence="1 2">
    <name type="scientific">Candidatus Syntrophosphaera thermopropionivorans</name>
    <dbReference type="NCBI Taxonomy" id="2593015"/>
    <lineage>
        <taxon>Bacteria</taxon>
        <taxon>Pseudomonadati</taxon>
        <taxon>Candidatus Cloacimonadota</taxon>
        <taxon>Candidatus Cloacimonadia</taxon>
        <taxon>Candidatus Cloacimonadales</taxon>
        <taxon>Candidatus Cloacimonadaceae</taxon>
        <taxon>Candidatus Syntrophosphaera</taxon>
    </lineage>
</organism>
<accession>A0AC61QKZ8</accession>
<keyword evidence="1" id="KW-0067">ATP-binding</keyword>
<sequence length="1237" mass="142304">MAEIKCPKCDSPMVIRTSYEGKKFYGCSRYPHCKGTLSYKPKKMNEKKTNPPPRAKINSSVDLDYPRPFVAREKFENYQVRFFENGAVPEDFLDLIQSEEINEEFLKAISQWRIDFHKKEWSQSLTEIQNSLISVMEKILTRGHITLVSPIIESKFKELFKLANPEFYPEQIQSLLTRVTNQNQLSLYLDSKEEKIFYEKILPDILGEGFEKYVIPQVDISSFIPPNKNYDQEFQRVDFAIFHPDQKGKFIVEIDGEQHKSHIEADKLRDSILQNYGYKVIRIPASEIRKGKGEKLSLLKKEISGIISSLNSSKESYASDEDIIRYLTSIKISHQIQLTLLTAIQSGHLNLEETGLWHIISDIDELGIFDKEESLSILKGSVEDFIELAEYLCKIYTIDLALETPLINISSDSYSVETENTIYISFANYFPQHLTCFYVQDLYFPYHITNSSMSTTTLVPVIENPEESDLVYFLQYLFRKPYFLEGQYEGIIRAITGKDALLLLPTGAGKSLVYQLSSLLLPGITIVIDPIISLMEDQIDNLSLVGIDRCIAISSLMEDQEEKTRATQLFGQGEYLFAYISPERLQIEEFREQLRSLTVGIPISLIVIDEAHCVSEWGHDFRTSYLNIGKTSRNLCKNPNSNRIPPLLALTGTASRAVLKDVQRELQIEDFEAIVTPKTFDRAELKFEIIHTPSINKFNILKGILINKLPPLFNTTSSDFYQPHGKQTNAGLVFCPHVDGEYGVEMIEQKIKNELHIQTDIYSGKQPKNYTSNEYKNKKKNATIKFKRNKIPLFVCTKAFGMGIDKPNIRYTIHYNIPPSIESFYQEAGRAGRDKKTAYCFIIASNDYKPRSHKLLDPNAKIEDINKIYANISKDVDDDISRNMYFHLNSFQGIENEKKNMETILNHIGDITHPKKQSFTIPNKLLYNKNSSPKDDSDKKDNPREKTEKAIYHLKLLGIISDYTLKYSNDEFTIYLTGASKEDIIETYSQYIESYQFGRSLAEKNKALKFLSLPFNEFVSKMIELLLNFIYEVIEKGRRRALSEMVLLCEEGKNDQEIRQRILRYLESTEYSEQLEKLISEENGGLLYCIDVFNEARSPNEAAELRGQVSRYLESYPDHPSLLMLRAISEIYTKEKNAEVVKQNFLVSISSALNNYNIEDNLVCNFAGWSATLIAKRDTFLAKDIISDLINGLLRSQIRYLIDALPFELADIPAWHLISELNKNCQSLILKKGDYNE</sequence>